<feature type="region of interest" description="Disordered" evidence="1">
    <location>
        <begin position="1"/>
        <end position="35"/>
    </location>
</feature>
<protein>
    <recommendedName>
        <fullName evidence="4">Guanylyl cyclase</fullName>
    </recommendedName>
</protein>
<proteinExistence type="predicted"/>
<dbReference type="Pfam" id="PF09778">
    <property type="entry name" value="Guanylate_cyc_2"/>
    <property type="match status" value="1"/>
</dbReference>
<organism evidence="2 3">
    <name type="scientific">Dimargaris verticillata</name>
    <dbReference type="NCBI Taxonomy" id="2761393"/>
    <lineage>
        <taxon>Eukaryota</taxon>
        <taxon>Fungi</taxon>
        <taxon>Fungi incertae sedis</taxon>
        <taxon>Zoopagomycota</taxon>
        <taxon>Kickxellomycotina</taxon>
        <taxon>Dimargaritomycetes</taxon>
        <taxon>Dimargaritales</taxon>
        <taxon>Dimargaritaceae</taxon>
        <taxon>Dimargaris</taxon>
    </lineage>
</organism>
<accession>A0A9W8EDI3</accession>
<dbReference type="EMBL" id="JANBQB010000172">
    <property type="protein sequence ID" value="KAJ1980364.1"/>
    <property type="molecule type" value="Genomic_DNA"/>
</dbReference>
<comment type="caution">
    <text evidence="2">The sequence shown here is derived from an EMBL/GenBank/DDBJ whole genome shotgun (WGS) entry which is preliminary data.</text>
</comment>
<evidence type="ECO:0000313" key="3">
    <source>
        <dbReference type="Proteomes" id="UP001151582"/>
    </source>
</evidence>
<evidence type="ECO:0008006" key="4">
    <source>
        <dbReference type="Google" id="ProtNLM"/>
    </source>
</evidence>
<dbReference type="PANTHER" id="PTHR31400:SF1">
    <property type="entry name" value="PROTEIN GUCD1"/>
    <property type="match status" value="1"/>
</dbReference>
<feature type="non-terminal residue" evidence="2">
    <location>
        <position position="1"/>
    </location>
</feature>
<dbReference type="PANTHER" id="PTHR31400">
    <property type="entry name" value="GUANYLYL CYCLASE DOMAIN CONTAINING PROTEIN 1 GUCD1"/>
    <property type="match status" value="1"/>
</dbReference>
<evidence type="ECO:0000256" key="1">
    <source>
        <dbReference type="SAM" id="MobiDB-lite"/>
    </source>
</evidence>
<evidence type="ECO:0000313" key="2">
    <source>
        <dbReference type="EMBL" id="KAJ1980364.1"/>
    </source>
</evidence>
<keyword evidence="3" id="KW-1185">Reference proteome</keyword>
<reference evidence="2" key="1">
    <citation type="submission" date="2022-07" db="EMBL/GenBank/DDBJ databases">
        <title>Phylogenomic reconstructions and comparative analyses of Kickxellomycotina fungi.</title>
        <authorList>
            <person name="Reynolds N.K."/>
            <person name="Stajich J.E."/>
            <person name="Barry K."/>
            <person name="Grigoriev I.V."/>
            <person name="Crous P."/>
            <person name="Smith M.E."/>
        </authorList>
    </citation>
    <scope>NUCLEOTIDE SEQUENCE</scope>
    <source>
        <strain evidence="2">RSA 567</strain>
    </source>
</reference>
<dbReference type="InterPro" id="IPR018616">
    <property type="entry name" value="GUCD1"/>
</dbReference>
<dbReference type="Gene3D" id="3.90.70.10">
    <property type="entry name" value="Cysteine proteinases"/>
    <property type="match status" value="1"/>
</dbReference>
<name>A0A9W8EDI3_9FUNG</name>
<dbReference type="AlphaFoldDB" id="A0A9W8EDI3"/>
<sequence>LTAGPVLRKPGAVSGDHDCTPTLPPAERCHSTPPPRLDIALCQATTTALPGDSSPTPTPTIAPKARHPTLPIDPHERPKVGVTTPLASPRNPLHETASKSTYRHSNPPQCLSPCSVEVAPGEASSLPLSLPPSVDALCSQRRNRGQTFYHPLPHVMQWFSWDCGLACVAMVLSYYGITDYSYDDMLQYCSFDSIWTIDLAYIIRQFLGIDFTYYTRYLGINPDYAGNTFYQDTIDSDQQRVEHLFSVAHRSNVRIIRIPLPLLDLKRFVAEQKFAIILLVNTKLLCCTYCSDTRSPRNDTPYDRLCSYGKGKEYVGHFIVVVSYNFIHDAFYYRDPALVDEVCQIKACDLEAARSSDGTDFDR</sequence>
<gene>
    <name evidence="2" type="ORF">H4R34_002477</name>
</gene>
<dbReference type="Proteomes" id="UP001151582">
    <property type="component" value="Unassembled WGS sequence"/>
</dbReference>
<dbReference type="OrthoDB" id="206796at2759"/>
<feature type="region of interest" description="Disordered" evidence="1">
    <location>
        <begin position="47"/>
        <end position="105"/>
    </location>
</feature>